<dbReference type="Pfam" id="PF00160">
    <property type="entry name" value="Pro_isomerase"/>
    <property type="match status" value="1"/>
</dbReference>
<dbReference type="AlphaFoldDB" id="A0A6J6DE26"/>
<evidence type="ECO:0000313" key="3">
    <source>
        <dbReference type="EMBL" id="CAB4562241.1"/>
    </source>
</evidence>
<protein>
    <submittedName>
        <fullName evidence="3">Unannotated protein</fullName>
    </submittedName>
</protein>
<feature type="domain" description="PPIase cyclophilin-type" evidence="2">
    <location>
        <begin position="76"/>
        <end position="226"/>
    </location>
</feature>
<proteinExistence type="predicted"/>
<sequence length="227" mass="23113">MISRRKRDNIIAAIAVAAITLVVVGAQFTRVALFPEGSTSSSAVPTPEPETQPVPDASISENRTWTGSLLINGVSLGIELDGALAPQAVASTISLAASGFYNDVSCHRLTTSGIFVLQCGDPKGDGTGGPGYVYGPIENSPADNIYPAGTIAMARQGGNAATQGSQFFLVYADSVIPSDAAGGYTVIGRITSGLDSLIANVIDAGVENGATDGRPVVPAKISAFTLQ</sequence>
<dbReference type="InterPro" id="IPR044666">
    <property type="entry name" value="Cyclophilin_A-like"/>
</dbReference>
<dbReference type="PROSITE" id="PS50072">
    <property type="entry name" value="CSA_PPIASE_2"/>
    <property type="match status" value="1"/>
</dbReference>
<dbReference type="Gene3D" id="2.40.100.10">
    <property type="entry name" value="Cyclophilin-like"/>
    <property type="match status" value="1"/>
</dbReference>
<accession>A0A6J6DE26</accession>
<evidence type="ECO:0000259" key="2">
    <source>
        <dbReference type="PROSITE" id="PS50072"/>
    </source>
</evidence>
<dbReference type="PANTHER" id="PTHR45625:SF3">
    <property type="entry name" value="PEPTIDYL-PROLYL CIS-TRANS ISOMERASE B-RELATED"/>
    <property type="match status" value="1"/>
</dbReference>
<dbReference type="GO" id="GO:0003755">
    <property type="term" value="F:peptidyl-prolyl cis-trans isomerase activity"/>
    <property type="evidence" value="ECO:0007669"/>
    <property type="project" value="InterPro"/>
</dbReference>
<dbReference type="CDD" id="cd00317">
    <property type="entry name" value="cyclophilin"/>
    <property type="match status" value="1"/>
</dbReference>
<organism evidence="3">
    <name type="scientific">freshwater metagenome</name>
    <dbReference type="NCBI Taxonomy" id="449393"/>
    <lineage>
        <taxon>unclassified sequences</taxon>
        <taxon>metagenomes</taxon>
        <taxon>ecological metagenomes</taxon>
    </lineage>
</organism>
<gene>
    <name evidence="3" type="ORF">UFOPK1591_00814</name>
</gene>
<dbReference type="EMBL" id="CAEZTD010000055">
    <property type="protein sequence ID" value="CAB4562241.1"/>
    <property type="molecule type" value="Genomic_DNA"/>
</dbReference>
<dbReference type="PANTHER" id="PTHR45625">
    <property type="entry name" value="PEPTIDYL-PROLYL CIS-TRANS ISOMERASE-RELATED"/>
    <property type="match status" value="1"/>
</dbReference>
<dbReference type="InterPro" id="IPR002130">
    <property type="entry name" value="Cyclophilin-type_PPIase_dom"/>
</dbReference>
<reference evidence="3" key="1">
    <citation type="submission" date="2020-05" db="EMBL/GenBank/DDBJ databases">
        <authorList>
            <person name="Chiriac C."/>
            <person name="Salcher M."/>
            <person name="Ghai R."/>
            <person name="Kavagutti S V."/>
        </authorList>
    </citation>
    <scope>NUCLEOTIDE SEQUENCE</scope>
</reference>
<name>A0A6J6DE26_9ZZZZ</name>
<feature type="region of interest" description="Disordered" evidence="1">
    <location>
        <begin position="37"/>
        <end position="59"/>
    </location>
</feature>
<evidence type="ECO:0000256" key="1">
    <source>
        <dbReference type="SAM" id="MobiDB-lite"/>
    </source>
</evidence>
<dbReference type="SUPFAM" id="SSF50891">
    <property type="entry name" value="Cyclophilin-like"/>
    <property type="match status" value="1"/>
</dbReference>
<dbReference type="InterPro" id="IPR029000">
    <property type="entry name" value="Cyclophilin-like_dom_sf"/>
</dbReference>